<name>Q0N459_9ABAC</name>
<dbReference type="Proteomes" id="UP000214353">
    <property type="component" value="Segment"/>
</dbReference>
<evidence type="ECO:0000313" key="2">
    <source>
        <dbReference type="Proteomes" id="UP000214353"/>
    </source>
</evidence>
<dbReference type="OrthoDB" id="27447at10239"/>
<dbReference type="RefSeq" id="YP_717579.1">
    <property type="nucleotide sequence ID" value="NC_008293.1"/>
</dbReference>
<reference evidence="1 2" key="1">
    <citation type="journal article" date="2009" name="BMC Genomics">
        <title>Genomic sequence, organization and characteristics of a new nucleopolyhedrovirus isolated from Clanis bilineata larva.</title>
        <authorList>
            <person name="Zhu S.Y."/>
            <person name="Yi J.P."/>
            <person name="Shen W.D."/>
            <person name="Wang L.Q."/>
            <person name="He H.G."/>
            <person name="Wang Y."/>
            <person name="Li B."/>
            <person name="Wang W.B."/>
        </authorList>
    </citation>
    <scope>NUCLEOTIDE SEQUENCE [LARGE SCALE GENOMIC DNA]</scope>
    <source>
        <strain evidence="1">DZ1</strain>
    </source>
</reference>
<dbReference type="GeneID" id="5141933"/>
<dbReference type="InterPro" id="IPR035162">
    <property type="entry name" value="DUF5470"/>
</dbReference>
<protein>
    <submittedName>
        <fullName evidence="1">Ac55-like protein</fullName>
    </submittedName>
</protein>
<dbReference type="EMBL" id="DQ504428">
    <property type="protein sequence ID" value="ABF47384.1"/>
    <property type="molecule type" value="Genomic_DNA"/>
</dbReference>
<evidence type="ECO:0000313" key="1">
    <source>
        <dbReference type="EMBL" id="ABF47384.1"/>
    </source>
</evidence>
<keyword evidence="2" id="KW-1185">Reference proteome</keyword>
<dbReference type="Pfam" id="PF17564">
    <property type="entry name" value="DUF5470"/>
    <property type="match status" value="1"/>
</dbReference>
<proteinExistence type="predicted"/>
<organism evidence="1 2">
    <name type="scientific">Clanis bilineata nucleopolyhedrovirus</name>
    <dbReference type="NCBI Taxonomy" id="1307957"/>
    <lineage>
        <taxon>Viruses</taxon>
        <taxon>Viruses incertae sedis</taxon>
        <taxon>Naldaviricetes</taxon>
        <taxon>Lefavirales</taxon>
        <taxon>Baculoviridae</taxon>
        <taxon>Alphabaculovirus</taxon>
        <taxon>Alphabaculovirus clabilineatae</taxon>
    </lineage>
</organism>
<dbReference type="KEGG" id="vg:5141933"/>
<sequence length="77" mass="8999">MSSNSSRQVDFKLGKVIDNTVDNKMKCYAANTQKNNSLASFYKQYEEDTGKVGRMTTYNVVGQRDYKKHLDDKRYKF</sequence>
<accession>Q0N459</accession>